<gene>
    <name evidence="1" type="ORF">BC739_003155</name>
</gene>
<proteinExistence type="predicted"/>
<evidence type="ECO:0000313" key="2">
    <source>
        <dbReference type="Proteomes" id="UP000517916"/>
    </source>
</evidence>
<sequence length="63" mass="7034">MRDITFKAISHDQAELRIGSGEYPTVLLYTPDQFRKLIAVSGLALAAMRELEAQKAERGELVD</sequence>
<name>A0ABR6BGY9_9PSEU</name>
<comment type="caution">
    <text evidence="1">The sequence shown here is derived from an EMBL/GenBank/DDBJ whole genome shotgun (WGS) entry which is preliminary data.</text>
</comment>
<keyword evidence="2" id="KW-1185">Reference proteome</keyword>
<evidence type="ECO:0000313" key="1">
    <source>
        <dbReference type="EMBL" id="MBA8925956.1"/>
    </source>
</evidence>
<dbReference type="EMBL" id="JACJID010000002">
    <property type="protein sequence ID" value="MBA8925956.1"/>
    <property type="molecule type" value="Genomic_DNA"/>
</dbReference>
<reference evidence="1 2" key="1">
    <citation type="submission" date="2020-08" db="EMBL/GenBank/DDBJ databases">
        <title>Genomic Encyclopedia of Archaeal and Bacterial Type Strains, Phase II (KMG-II): from individual species to whole genera.</title>
        <authorList>
            <person name="Goeker M."/>
        </authorList>
    </citation>
    <scope>NUCLEOTIDE SEQUENCE [LARGE SCALE GENOMIC DNA]</scope>
    <source>
        <strain evidence="1 2">DSM 43850</strain>
    </source>
</reference>
<dbReference type="RefSeq" id="WP_182837571.1">
    <property type="nucleotide sequence ID" value="NZ_JACJID010000002.1"/>
</dbReference>
<dbReference type="Proteomes" id="UP000517916">
    <property type="component" value="Unassembled WGS sequence"/>
</dbReference>
<organism evidence="1 2">
    <name type="scientific">Kutzneria viridogrisea</name>
    <dbReference type="NCBI Taxonomy" id="47990"/>
    <lineage>
        <taxon>Bacteria</taxon>
        <taxon>Bacillati</taxon>
        <taxon>Actinomycetota</taxon>
        <taxon>Actinomycetes</taxon>
        <taxon>Pseudonocardiales</taxon>
        <taxon>Pseudonocardiaceae</taxon>
        <taxon>Kutzneria</taxon>
    </lineage>
</organism>
<accession>A0ABR6BGY9</accession>
<protein>
    <submittedName>
        <fullName evidence="1">Uncharacterized protein</fullName>
    </submittedName>
</protein>